<feature type="region of interest" description="Disordered" evidence="1">
    <location>
        <begin position="1"/>
        <end position="25"/>
    </location>
</feature>
<evidence type="ECO:0000256" key="1">
    <source>
        <dbReference type="SAM" id="MobiDB-lite"/>
    </source>
</evidence>
<organism evidence="2 3">
    <name type="scientific">Trichinella britovi</name>
    <name type="common">Parasitic roundworm</name>
    <dbReference type="NCBI Taxonomy" id="45882"/>
    <lineage>
        <taxon>Eukaryota</taxon>
        <taxon>Metazoa</taxon>
        <taxon>Ecdysozoa</taxon>
        <taxon>Nematoda</taxon>
        <taxon>Enoplea</taxon>
        <taxon>Dorylaimia</taxon>
        <taxon>Trichinellida</taxon>
        <taxon>Trichinellidae</taxon>
        <taxon>Trichinella</taxon>
    </lineage>
</organism>
<evidence type="ECO:0000313" key="2">
    <source>
        <dbReference type="EMBL" id="KRY56906.1"/>
    </source>
</evidence>
<feature type="compositionally biased region" description="Polar residues" evidence="1">
    <location>
        <begin position="1"/>
        <end position="11"/>
    </location>
</feature>
<dbReference type="EMBL" id="JYDI01000038">
    <property type="protein sequence ID" value="KRY56906.1"/>
    <property type="molecule type" value="Genomic_DNA"/>
</dbReference>
<sequence length="109" mass="13213">MNTSQLRNGNANEKRPLSSIINRKKHKNTTQRLGFLRHGVFEEHYEKVAFQLCKSMFSVHSFISRTLIYLTNSDCDRRLNWGFKRKVRPKSIRFDFKRIRWILKTFHQK</sequence>
<reference evidence="2 3" key="1">
    <citation type="submission" date="2015-01" db="EMBL/GenBank/DDBJ databases">
        <title>Evolution of Trichinella species and genotypes.</title>
        <authorList>
            <person name="Korhonen P.K."/>
            <person name="Edoardo P."/>
            <person name="Giuseppe L.R."/>
            <person name="Gasser R.B."/>
        </authorList>
    </citation>
    <scope>NUCLEOTIDE SEQUENCE [LARGE SCALE GENOMIC DNA]</scope>
    <source>
        <strain evidence="2">ISS120</strain>
    </source>
</reference>
<protein>
    <submittedName>
        <fullName evidence="2">Uncharacterized protein</fullName>
    </submittedName>
</protein>
<dbReference type="AlphaFoldDB" id="A0A0V1D607"/>
<comment type="caution">
    <text evidence="2">The sequence shown here is derived from an EMBL/GenBank/DDBJ whole genome shotgun (WGS) entry which is preliminary data.</text>
</comment>
<dbReference type="Proteomes" id="UP000054653">
    <property type="component" value="Unassembled WGS sequence"/>
</dbReference>
<proteinExistence type="predicted"/>
<accession>A0A0V1D607</accession>
<name>A0A0V1D607_TRIBR</name>
<keyword evidence="3" id="KW-1185">Reference proteome</keyword>
<gene>
    <name evidence="2" type="ORF">T03_12642</name>
</gene>
<evidence type="ECO:0000313" key="3">
    <source>
        <dbReference type="Proteomes" id="UP000054653"/>
    </source>
</evidence>